<dbReference type="PATRIC" id="fig|991778.3.peg.4783"/>
<dbReference type="EMBL" id="AFAR01000220">
    <property type="protein sequence ID" value="EGF25609.1"/>
    <property type="molecule type" value="Genomic_DNA"/>
</dbReference>
<comment type="caution">
    <text evidence="2">The sequence shown here is derived from an EMBL/GenBank/DDBJ whole genome shotgun (WGS) entry which is preliminary data.</text>
</comment>
<dbReference type="AlphaFoldDB" id="F2AXR3"/>
<proteinExistence type="predicted"/>
<protein>
    <submittedName>
        <fullName evidence="2">Uncharacterized protein</fullName>
    </submittedName>
</protein>
<evidence type="ECO:0000313" key="3">
    <source>
        <dbReference type="Proteomes" id="UP000006222"/>
    </source>
</evidence>
<feature type="transmembrane region" description="Helical" evidence="1">
    <location>
        <begin position="159"/>
        <end position="177"/>
    </location>
</feature>
<accession>F2AXR3</accession>
<name>F2AXR3_RHOBT</name>
<organism evidence="2 3">
    <name type="scientific">Rhodopirellula baltica WH47</name>
    <dbReference type="NCBI Taxonomy" id="991778"/>
    <lineage>
        <taxon>Bacteria</taxon>
        <taxon>Pseudomonadati</taxon>
        <taxon>Planctomycetota</taxon>
        <taxon>Planctomycetia</taxon>
        <taxon>Pirellulales</taxon>
        <taxon>Pirellulaceae</taxon>
        <taxon>Rhodopirellula</taxon>
    </lineage>
</organism>
<keyword evidence="1" id="KW-0812">Transmembrane</keyword>
<sequence>MKLQSKRLRLRREFGSRTQACQTNGSVQSFQDIAFAASMNPYESSTSVSPDASSETDPRFHLFAGWWLIVTGMIHFFVANFMGGVDSFASIVWSPCWLATLGILVLFRFHFANVIARLIGSFTLVAIAIALVLFLAGVGSGSEPMDANKSVSDPPPWQVAFWMSVLAGTFLPPWWALQRLVAASDHPRT</sequence>
<feature type="transmembrane region" description="Helical" evidence="1">
    <location>
        <begin position="114"/>
        <end position="139"/>
    </location>
</feature>
<evidence type="ECO:0000313" key="2">
    <source>
        <dbReference type="EMBL" id="EGF25609.1"/>
    </source>
</evidence>
<gene>
    <name evidence="2" type="ORF">RBWH47_00491</name>
</gene>
<evidence type="ECO:0000256" key="1">
    <source>
        <dbReference type="SAM" id="Phobius"/>
    </source>
</evidence>
<keyword evidence="1" id="KW-0472">Membrane</keyword>
<feature type="transmembrane region" description="Helical" evidence="1">
    <location>
        <begin position="62"/>
        <end position="82"/>
    </location>
</feature>
<reference evidence="2 3" key="1">
    <citation type="journal article" date="2013" name="Mar. Genomics">
        <title>Expression of sulfatases in Rhodopirellula baltica and the diversity of sulfatases in the genus Rhodopirellula.</title>
        <authorList>
            <person name="Wegner C.E."/>
            <person name="Richter-Heitmann T."/>
            <person name="Klindworth A."/>
            <person name="Klockow C."/>
            <person name="Richter M."/>
            <person name="Achstetter T."/>
            <person name="Glockner F.O."/>
            <person name="Harder J."/>
        </authorList>
    </citation>
    <scope>NUCLEOTIDE SEQUENCE [LARGE SCALE GENOMIC DNA]</scope>
    <source>
        <strain evidence="2 3">WH47</strain>
    </source>
</reference>
<dbReference type="RefSeq" id="WP_007328423.1">
    <property type="nucleotide sequence ID" value="NZ_AFAR01000220.1"/>
</dbReference>
<feature type="transmembrane region" description="Helical" evidence="1">
    <location>
        <begin position="88"/>
        <end position="107"/>
    </location>
</feature>
<keyword evidence="1" id="KW-1133">Transmembrane helix</keyword>
<dbReference type="Proteomes" id="UP000006222">
    <property type="component" value="Unassembled WGS sequence"/>
</dbReference>